<feature type="signal peptide" evidence="2">
    <location>
        <begin position="1"/>
        <end position="19"/>
    </location>
</feature>
<protein>
    <submittedName>
        <fullName evidence="3">Uncharacterized protein</fullName>
    </submittedName>
</protein>
<reference evidence="3" key="1">
    <citation type="submission" date="2021-12" db="EMBL/GenBank/DDBJ databases">
        <authorList>
            <person name="Zaccaron A."/>
            <person name="Stergiopoulos I."/>
        </authorList>
    </citation>
    <scope>NUCLEOTIDE SEQUENCE</scope>
    <source>
        <strain evidence="3">Race5_Kim</strain>
    </source>
</reference>
<dbReference type="GeneID" id="71982659"/>
<dbReference type="AlphaFoldDB" id="A0A9Q8L9V2"/>
<organism evidence="3 4">
    <name type="scientific">Passalora fulva</name>
    <name type="common">Tomato leaf mold</name>
    <name type="synonym">Cladosporium fulvum</name>
    <dbReference type="NCBI Taxonomy" id="5499"/>
    <lineage>
        <taxon>Eukaryota</taxon>
        <taxon>Fungi</taxon>
        <taxon>Dikarya</taxon>
        <taxon>Ascomycota</taxon>
        <taxon>Pezizomycotina</taxon>
        <taxon>Dothideomycetes</taxon>
        <taxon>Dothideomycetidae</taxon>
        <taxon>Mycosphaerellales</taxon>
        <taxon>Mycosphaerellaceae</taxon>
        <taxon>Fulvia</taxon>
    </lineage>
</organism>
<evidence type="ECO:0000256" key="2">
    <source>
        <dbReference type="SAM" id="SignalP"/>
    </source>
</evidence>
<feature type="compositionally biased region" description="Basic and acidic residues" evidence="1">
    <location>
        <begin position="518"/>
        <end position="528"/>
    </location>
</feature>
<feature type="region of interest" description="Disordered" evidence="1">
    <location>
        <begin position="123"/>
        <end position="191"/>
    </location>
</feature>
<reference evidence="3" key="2">
    <citation type="journal article" date="2022" name="Microb. Genom.">
        <title>A chromosome-scale genome assembly of the tomato pathogen Cladosporium fulvum reveals a compartmentalized genome architecture and the presence of a dispensable chromosome.</title>
        <authorList>
            <person name="Zaccaron A.Z."/>
            <person name="Chen L.H."/>
            <person name="Samaras A."/>
            <person name="Stergiopoulos I."/>
        </authorList>
    </citation>
    <scope>NUCLEOTIDE SEQUENCE</scope>
    <source>
        <strain evidence="3">Race5_Kim</strain>
    </source>
</reference>
<gene>
    <name evidence="3" type="ORF">CLAFUR5_02781</name>
</gene>
<accession>A0A9Q8L9V2</accession>
<feature type="compositionally biased region" description="Polar residues" evidence="1">
    <location>
        <begin position="147"/>
        <end position="166"/>
    </location>
</feature>
<sequence>MGWWRRLGAFEVRAAVACGYGCSAYNICWEEDMCTNLSVLISERSCLGYQLRVRSGLRAQSQTKSSAVWTSSDFFAEPAASTTRSDLLITHATTRLNTSCKRAALVARSANSITMAPLLPNGDYDPCSPRANNTTTTTSTPPWYPSQILQSKSSMRSTLSAPNGLSTHPYEPVLSTTPTNAQRKLPTPRSVQNFINPQNLFKEPPPVRPAWTPINGSSPAEIAARAALRLLDRPSPMPVQYPKTPTNSTIFQANYQRVIPDFDIDMNEIEAEEELLENRTTVLRLNQDWQVDKADGRMYHIGHQPGAAYSGTLANDDPDHIDIRALEKIAKLEEQWARPQRLARSKELFHLANEYIHHGKSLQLQRTSFVVEGESVICQRPGCEKALAANVYYLCMGEDTCFCLHCFEMLWEGKCTGGLPDRFGTPKAHSRRDSAVNVEIPQLDGVSDIYFEATQRVNGLQSTPEHQSPVVNVEAPKLYDELHRLDLKQSSLMQSMHAFSDDEIDPPPPVCTPKRSVSRVEQDLKDLPDSPGSLGSTDSNGKWRHPPTRFQELHAHIVPGATLSETDKAALALWKLVSMEQRRWNGHLARSDARRAFQAGESSEDLSVNITAVTPDDTVEEEALMAITGLRKKDCQGRDLSEVLKEAAYIQKQKLKY</sequence>
<dbReference type="OrthoDB" id="3636334at2759"/>
<feature type="chain" id="PRO_5040407276" evidence="2">
    <location>
        <begin position="20"/>
        <end position="657"/>
    </location>
</feature>
<evidence type="ECO:0000313" key="3">
    <source>
        <dbReference type="EMBL" id="UJO13374.1"/>
    </source>
</evidence>
<dbReference type="KEGG" id="ffu:CLAFUR5_02781"/>
<name>A0A9Q8L9V2_PASFU</name>
<dbReference type="EMBL" id="CP090164">
    <property type="protein sequence ID" value="UJO13374.1"/>
    <property type="molecule type" value="Genomic_DNA"/>
</dbReference>
<keyword evidence="4" id="KW-1185">Reference proteome</keyword>
<dbReference type="Proteomes" id="UP000756132">
    <property type="component" value="Chromosome 2"/>
</dbReference>
<keyword evidence="2" id="KW-0732">Signal</keyword>
<proteinExistence type="predicted"/>
<evidence type="ECO:0000313" key="4">
    <source>
        <dbReference type="Proteomes" id="UP000756132"/>
    </source>
</evidence>
<evidence type="ECO:0000256" key="1">
    <source>
        <dbReference type="SAM" id="MobiDB-lite"/>
    </source>
</evidence>
<feature type="region of interest" description="Disordered" evidence="1">
    <location>
        <begin position="499"/>
        <end position="543"/>
    </location>
</feature>
<dbReference type="RefSeq" id="XP_047757740.1">
    <property type="nucleotide sequence ID" value="XM_047901929.1"/>
</dbReference>